<protein>
    <submittedName>
        <fullName evidence="1">Uncharacterized protein</fullName>
    </submittedName>
</protein>
<sequence>MFSPTLASTLLALGVSAFLVVRGIRGGRWLGTTSCSSSSASSPNSATRLRSTGRGVPILVTWSDISSASSSSFISDKNSSSSSLSSSFISPSSSLTWPWSLTSSNSILGVSSGVTIATATATLAESASDRVEPLALPAGLALLEDDPLDIFSLFSLSSCS</sequence>
<evidence type="ECO:0000313" key="1">
    <source>
        <dbReference type="EMBL" id="KAE8954462.1"/>
    </source>
</evidence>
<gene>
    <name evidence="1" type="ORF">PF011_g32093</name>
</gene>
<name>A0A6A3GAU2_9STRA</name>
<evidence type="ECO:0000313" key="2">
    <source>
        <dbReference type="Proteomes" id="UP000460718"/>
    </source>
</evidence>
<organism evidence="1 2">
    <name type="scientific">Phytophthora fragariae</name>
    <dbReference type="NCBI Taxonomy" id="53985"/>
    <lineage>
        <taxon>Eukaryota</taxon>
        <taxon>Sar</taxon>
        <taxon>Stramenopiles</taxon>
        <taxon>Oomycota</taxon>
        <taxon>Peronosporomycetes</taxon>
        <taxon>Peronosporales</taxon>
        <taxon>Peronosporaceae</taxon>
        <taxon>Phytophthora</taxon>
    </lineage>
</organism>
<proteinExistence type="predicted"/>
<accession>A0A6A3GAU2</accession>
<comment type="caution">
    <text evidence="1">The sequence shown here is derived from an EMBL/GenBank/DDBJ whole genome shotgun (WGS) entry which is preliminary data.</text>
</comment>
<dbReference type="Proteomes" id="UP000460718">
    <property type="component" value="Unassembled WGS sequence"/>
</dbReference>
<dbReference type="EMBL" id="QXFW01009081">
    <property type="protein sequence ID" value="KAE8954462.1"/>
    <property type="molecule type" value="Genomic_DNA"/>
</dbReference>
<dbReference type="AlphaFoldDB" id="A0A6A3GAU2"/>
<reference evidence="1 2" key="1">
    <citation type="submission" date="2018-09" db="EMBL/GenBank/DDBJ databases">
        <title>Genomic investigation of the strawberry pathogen Phytophthora fragariae indicates pathogenicity is determined by transcriptional variation in three key races.</title>
        <authorList>
            <person name="Adams T.M."/>
            <person name="Armitage A.D."/>
            <person name="Sobczyk M.K."/>
            <person name="Bates H.J."/>
            <person name="Dunwell J.M."/>
            <person name="Nellist C.F."/>
            <person name="Harrison R.J."/>
        </authorList>
    </citation>
    <scope>NUCLEOTIDE SEQUENCE [LARGE SCALE GENOMIC DNA]</scope>
    <source>
        <strain evidence="1 2">SCRP245</strain>
    </source>
</reference>